<keyword evidence="4 5" id="KW-0472">Membrane</keyword>
<dbReference type="EMBL" id="VTWH01000004">
    <property type="protein sequence ID" value="KAA0969002.1"/>
    <property type="molecule type" value="Genomic_DNA"/>
</dbReference>
<evidence type="ECO:0000256" key="2">
    <source>
        <dbReference type="ARBA" id="ARBA00022692"/>
    </source>
</evidence>
<name>A0A5B0DSL6_9HYPH</name>
<sequence length="383" mass="42569">MSTHWVSDKPFDPERTTAQGTEPFAAYANASQRRLFWWRFRRHKLAVLSLAILILAYLVVVFAEMIAPSSAGKRDTQHIFMPPQRVHLMHEGQWVGPFVYDMQGRLDMDTLQRHYVADTTTPMKLRFFCRGEPYRFWGLVPGDRHLFCAPEGGTAYLAGTDRLGRDIFSRLVHGARISLTIGLIGVSLSLVLGLLLGGMAGYRGGAFDFWLQRVTEVLRSLPHLPIWLALAAALPVTMSPLTVYFCITAILALLEWPGLARAVRSKFLSLREEDFCAAAQMMGASDGRIIFRHLLPNFLSHIIVSAALSIPTMILAETALSFLGLGLRAPITSWGVMLTEAQNIEAVVLYPWLMLPMVPVIVVVLAFSFLGDGMRDAVDPLSG</sequence>
<comment type="caution">
    <text evidence="7">The sequence shown here is derived from an EMBL/GenBank/DDBJ whole genome shotgun (WGS) entry which is preliminary data.</text>
</comment>
<evidence type="ECO:0000256" key="5">
    <source>
        <dbReference type="RuleBase" id="RU363032"/>
    </source>
</evidence>
<proteinExistence type="inferred from homology"/>
<keyword evidence="8" id="KW-1185">Reference proteome</keyword>
<dbReference type="SUPFAM" id="SSF161098">
    <property type="entry name" value="MetI-like"/>
    <property type="match status" value="1"/>
</dbReference>
<dbReference type="InterPro" id="IPR000515">
    <property type="entry name" value="MetI-like"/>
</dbReference>
<dbReference type="PANTHER" id="PTHR43839:SF3">
    <property type="entry name" value="OLIGOPEPTIDE ABC TRANSPORTER, PERMEASE PROTEIN"/>
    <property type="match status" value="1"/>
</dbReference>
<dbReference type="InterPro" id="IPR035906">
    <property type="entry name" value="MetI-like_sf"/>
</dbReference>
<dbReference type="InterPro" id="IPR025966">
    <property type="entry name" value="OppC_N"/>
</dbReference>
<reference evidence="7 8" key="1">
    <citation type="submission" date="2019-08" db="EMBL/GenBank/DDBJ databases">
        <title>Aureimonas fodiniaquatilis sp. nov., isolated from a coal mine wastewater.</title>
        <authorList>
            <person name="Kim W."/>
        </authorList>
    </citation>
    <scope>NUCLEOTIDE SEQUENCE [LARGE SCALE GENOMIC DNA]</scope>
    <source>
        <strain evidence="7 8">CAU 1482</strain>
    </source>
</reference>
<dbReference type="Gene3D" id="1.10.3720.10">
    <property type="entry name" value="MetI-like"/>
    <property type="match status" value="1"/>
</dbReference>
<evidence type="ECO:0000256" key="3">
    <source>
        <dbReference type="ARBA" id="ARBA00022989"/>
    </source>
</evidence>
<evidence type="ECO:0000256" key="4">
    <source>
        <dbReference type="ARBA" id="ARBA00023136"/>
    </source>
</evidence>
<dbReference type="AlphaFoldDB" id="A0A5B0DSL6"/>
<accession>A0A5B0DSL6</accession>
<dbReference type="CDD" id="cd06261">
    <property type="entry name" value="TM_PBP2"/>
    <property type="match status" value="1"/>
</dbReference>
<dbReference type="OrthoDB" id="9805884at2"/>
<dbReference type="GO" id="GO:0055085">
    <property type="term" value="P:transmembrane transport"/>
    <property type="evidence" value="ECO:0007669"/>
    <property type="project" value="InterPro"/>
</dbReference>
<dbReference type="Pfam" id="PF00528">
    <property type="entry name" value="BPD_transp_1"/>
    <property type="match status" value="1"/>
</dbReference>
<protein>
    <submittedName>
        <fullName evidence="7">ABC transporter permease</fullName>
    </submittedName>
</protein>
<keyword evidence="5" id="KW-0813">Transport</keyword>
<keyword evidence="2 5" id="KW-0812">Transmembrane</keyword>
<comment type="similarity">
    <text evidence="5">Belongs to the binding-protein-dependent transport system permease family.</text>
</comment>
<gene>
    <name evidence="7" type="ORF">FPY71_15725</name>
</gene>
<feature type="transmembrane region" description="Helical" evidence="5">
    <location>
        <begin position="177"/>
        <end position="202"/>
    </location>
</feature>
<feature type="domain" description="ABC transmembrane type-1" evidence="6">
    <location>
        <begin position="175"/>
        <end position="371"/>
    </location>
</feature>
<evidence type="ECO:0000256" key="1">
    <source>
        <dbReference type="ARBA" id="ARBA00004651"/>
    </source>
</evidence>
<dbReference type="Pfam" id="PF12911">
    <property type="entry name" value="OppC_N"/>
    <property type="match status" value="1"/>
</dbReference>
<evidence type="ECO:0000313" key="7">
    <source>
        <dbReference type="EMBL" id="KAA0969002.1"/>
    </source>
</evidence>
<dbReference type="PANTHER" id="PTHR43839">
    <property type="entry name" value="OPPC IN A BINDING PROTEIN-DEPENDENT TRANSPORT SYSTEM"/>
    <property type="match status" value="1"/>
</dbReference>
<organism evidence="7 8">
    <name type="scientific">Aureimonas fodinaquatilis</name>
    <dbReference type="NCBI Taxonomy" id="2565783"/>
    <lineage>
        <taxon>Bacteria</taxon>
        <taxon>Pseudomonadati</taxon>
        <taxon>Pseudomonadota</taxon>
        <taxon>Alphaproteobacteria</taxon>
        <taxon>Hyphomicrobiales</taxon>
        <taxon>Aurantimonadaceae</taxon>
        <taxon>Aureimonas</taxon>
    </lineage>
</organism>
<evidence type="ECO:0000313" key="8">
    <source>
        <dbReference type="Proteomes" id="UP000324738"/>
    </source>
</evidence>
<comment type="subcellular location">
    <subcellularLocation>
        <location evidence="1 5">Cell membrane</location>
        <topology evidence="1 5">Multi-pass membrane protein</topology>
    </subcellularLocation>
</comment>
<dbReference type="PROSITE" id="PS50928">
    <property type="entry name" value="ABC_TM1"/>
    <property type="match status" value="1"/>
</dbReference>
<feature type="transmembrane region" description="Helical" evidence="5">
    <location>
        <begin position="347"/>
        <end position="370"/>
    </location>
</feature>
<evidence type="ECO:0000259" key="6">
    <source>
        <dbReference type="PROSITE" id="PS50928"/>
    </source>
</evidence>
<feature type="transmembrane region" description="Helical" evidence="5">
    <location>
        <begin position="226"/>
        <end position="254"/>
    </location>
</feature>
<dbReference type="RefSeq" id="WP_149301275.1">
    <property type="nucleotide sequence ID" value="NZ_VTWH01000004.1"/>
</dbReference>
<keyword evidence="3 5" id="KW-1133">Transmembrane helix</keyword>
<feature type="transmembrane region" description="Helical" evidence="5">
    <location>
        <begin position="298"/>
        <end position="327"/>
    </location>
</feature>
<dbReference type="Proteomes" id="UP000324738">
    <property type="component" value="Unassembled WGS sequence"/>
</dbReference>
<feature type="transmembrane region" description="Helical" evidence="5">
    <location>
        <begin position="45"/>
        <end position="67"/>
    </location>
</feature>
<dbReference type="GO" id="GO:0005886">
    <property type="term" value="C:plasma membrane"/>
    <property type="evidence" value="ECO:0007669"/>
    <property type="project" value="UniProtKB-SubCell"/>
</dbReference>